<keyword evidence="1" id="KW-0732">Signal</keyword>
<dbReference type="SUPFAM" id="SSF53335">
    <property type="entry name" value="S-adenosyl-L-methionine-dependent methyltransferases"/>
    <property type="match status" value="1"/>
</dbReference>
<sequence length="273" mass="28369">MIAPKVAAQGLPPALGVMPMRRRFVLPFTALALASLVMPAAQAAPAPSTAISRALADPARSATNRALDESRKPAEILAFAGFKPGQVVADWGAGGGYYSELIADVVGPKGRVYALANPAYLKPGTLDAVAKAHANVLMLVAPPAGMTLAPGSLDAIFAHLEFHDLYLPAAHGGTTPARPVATTLANWFAALRPGGTVTIVDHVGPAGTPATVADTLHRIDPAQVKADMLAAGFVLDAESSVLQRNDDPHTAIVFDPALRGKTDRFALRFRRPA</sequence>
<evidence type="ECO:0000256" key="1">
    <source>
        <dbReference type="SAM" id="SignalP"/>
    </source>
</evidence>
<evidence type="ECO:0000313" key="2">
    <source>
        <dbReference type="EMBL" id="MFC3673063.1"/>
    </source>
</evidence>
<dbReference type="Proteomes" id="UP001595683">
    <property type="component" value="Unassembled WGS sequence"/>
</dbReference>
<dbReference type="InterPro" id="IPR029063">
    <property type="entry name" value="SAM-dependent_MTases_sf"/>
</dbReference>
<dbReference type="GO" id="GO:0008168">
    <property type="term" value="F:methyltransferase activity"/>
    <property type="evidence" value="ECO:0007669"/>
    <property type="project" value="UniProtKB-KW"/>
</dbReference>
<dbReference type="GO" id="GO:0032259">
    <property type="term" value="P:methylation"/>
    <property type="evidence" value="ECO:0007669"/>
    <property type="project" value="UniProtKB-KW"/>
</dbReference>
<feature type="signal peptide" evidence="1">
    <location>
        <begin position="1"/>
        <end position="43"/>
    </location>
</feature>
<dbReference type="Gene3D" id="3.40.50.150">
    <property type="entry name" value="Vaccinia Virus protein VP39"/>
    <property type="match status" value="1"/>
</dbReference>
<accession>A0ABV7VA88</accession>
<dbReference type="EMBL" id="JBHRYE010000030">
    <property type="protein sequence ID" value="MFC3673063.1"/>
    <property type="molecule type" value="Genomic_DNA"/>
</dbReference>
<dbReference type="PIRSF" id="PIRSF031679">
    <property type="entry name" value="Mtase_Alr7345_prd"/>
    <property type="match status" value="1"/>
</dbReference>
<dbReference type="RefSeq" id="WP_229815415.1">
    <property type="nucleotide sequence ID" value="NZ_BMZP01000014.1"/>
</dbReference>
<keyword evidence="3" id="KW-1185">Reference proteome</keyword>
<comment type="caution">
    <text evidence="2">The sequence shown here is derived from an EMBL/GenBank/DDBJ whole genome shotgun (WGS) entry which is preliminary data.</text>
</comment>
<reference evidence="3" key="1">
    <citation type="journal article" date="2019" name="Int. J. Syst. Evol. Microbiol.">
        <title>The Global Catalogue of Microorganisms (GCM) 10K type strain sequencing project: providing services to taxonomists for standard genome sequencing and annotation.</title>
        <authorList>
            <consortium name="The Broad Institute Genomics Platform"/>
            <consortium name="The Broad Institute Genome Sequencing Center for Infectious Disease"/>
            <person name="Wu L."/>
            <person name="Ma J."/>
        </authorList>
    </citation>
    <scope>NUCLEOTIDE SEQUENCE [LARGE SCALE GENOMIC DNA]</scope>
    <source>
        <strain evidence="3">KCTC 42224</strain>
    </source>
</reference>
<proteinExistence type="predicted"/>
<name>A0ABV7VA88_9SPHN</name>
<dbReference type="InterPro" id="IPR016980">
    <property type="entry name" value="S-AdoMet-dep_MeTrfase_Alr7345"/>
</dbReference>
<evidence type="ECO:0000313" key="3">
    <source>
        <dbReference type="Proteomes" id="UP001595683"/>
    </source>
</evidence>
<organism evidence="2 3">
    <name type="scientific">Novosphingobium pokkalii</name>
    <dbReference type="NCBI Taxonomy" id="1770194"/>
    <lineage>
        <taxon>Bacteria</taxon>
        <taxon>Pseudomonadati</taxon>
        <taxon>Pseudomonadota</taxon>
        <taxon>Alphaproteobacteria</taxon>
        <taxon>Sphingomonadales</taxon>
        <taxon>Sphingomonadaceae</taxon>
        <taxon>Novosphingobium</taxon>
    </lineage>
</organism>
<gene>
    <name evidence="2" type="ORF">ACFOOT_16715</name>
</gene>
<keyword evidence="2" id="KW-0808">Transferase</keyword>
<protein>
    <submittedName>
        <fullName evidence="2">Class I SAM-dependent methyltransferase</fullName>
    </submittedName>
</protein>
<keyword evidence="2" id="KW-0489">Methyltransferase</keyword>
<feature type="chain" id="PRO_5046084552" evidence="1">
    <location>
        <begin position="44"/>
        <end position="273"/>
    </location>
</feature>